<protein>
    <submittedName>
        <fullName evidence="2">Uncharacterized protein</fullName>
    </submittedName>
</protein>
<accession>C5C303</accession>
<keyword evidence="1" id="KW-0472">Membrane</keyword>
<feature type="transmembrane region" description="Helical" evidence="1">
    <location>
        <begin position="75"/>
        <end position="95"/>
    </location>
</feature>
<dbReference type="Proteomes" id="UP000007962">
    <property type="component" value="Chromosome"/>
</dbReference>
<keyword evidence="3" id="KW-1185">Reference proteome</keyword>
<dbReference type="AlphaFoldDB" id="C5C303"/>
<organism evidence="2 3">
    <name type="scientific">Beutenbergia cavernae (strain ATCC BAA-8 / DSM 12333 / CCUG 43141 / JCM 11478 / NBRC 16432 / NCIMB 13614 / HKI 0122)</name>
    <dbReference type="NCBI Taxonomy" id="471853"/>
    <lineage>
        <taxon>Bacteria</taxon>
        <taxon>Bacillati</taxon>
        <taxon>Actinomycetota</taxon>
        <taxon>Actinomycetes</taxon>
        <taxon>Micrococcales</taxon>
        <taxon>Beutenbergiaceae</taxon>
        <taxon>Beutenbergia</taxon>
    </lineage>
</organism>
<keyword evidence="1" id="KW-0812">Transmembrane</keyword>
<evidence type="ECO:0000313" key="3">
    <source>
        <dbReference type="Proteomes" id="UP000007962"/>
    </source>
</evidence>
<dbReference type="KEGG" id="bcv:Bcav_3605"/>
<keyword evidence="1" id="KW-1133">Transmembrane helix</keyword>
<gene>
    <name evidence="2" type="ordered locus">Bcav_3605</name>
</gene>
<sequence>MLFVAGGALVVAVAIATADLTAGAFEACGRRDAPEYCEYPLANGFFTAMPLAGALSYLVGGIVGLVLLRRTPWCLAVPPTLALLACAAMVVPVAFL</sequence>
<reference evidence="2 3" key="1">
    <citation type="journal article" date="2009" name="Stand. Genomic Sci.">
        <title>Complete genome sequence of Beutenbergia cavernae type strain (HKI 0122).</title>
        <authorList>
            <person name="Land M."/>
            <person name="Pukall R."/>
            <person name="Abt B."/>
            <person name="Goker M."/>
            <person name="Rohde M."/>
            <person name="Glavina Del Rio T."/>
            <person name="Tice H."/>
            <person name="Copeland A."/>
            <person name="Cheng J.F."/>
            <person name="Lucas S."/>
            <person name="Chen F."/>
            <person name="Nolan M."/>
            <person name="Bruce D."/>
            <person name="Goodwin L."/>
            <person name="Pitluck S."/>
            <person name="Ivanova N."/>
            <person name="Mavromatis K."/>
            <person name="Ovchinnikova G."/>
            <person name="Pati A."/>
            <person name="Chen A."/>
            <person name="Palaniappan K."/>
            <person name="Hauser L."/>
            <person name="Chang Y.J."/>
            <person name="Jefferies C.C."/>
            <person name="Saunders E."/>
            <person name="Brettin T."/>
            <person name="Detter J.C."/>
            <person name="Han C."/>
            <person name="Chain P."/>
            <person name="Bristow J."/>
            <person name="Eisen J.A."/>
            <person name="Markowitz V."/>
            <person name="Hugenholtz P."/>
            <person name="Kyrpides N.C."/>
            <person name="Klenk H.P."/>
            <person name="Lapidus A."/>
        </authorList>
    </citation>
    <scope>NUCLEOTIDE SEQUENCE [LARGE SCALE GENOMIC DNA]</scope>
    <source>
        <strain evidence="3">ATCC BAA-8 / DSM 12333 / NBRC 16432</strain>
    </source>
</reference>
<dbReference type="EMBL" id="CP001618">
    <property type="protein sequence ID" value="ACQ81847.1"/>
    <property type="molecule type" value="Genomic_DNA"/>
</dbReference>
<dbReference type="STRING" id="471853.Bcav_3605"/>
<proteinExistence type="predicted"/>
<feature type="transmembrane region" description="Helical" evidence="1">
    <location>
        <begin position="42"/>
        <end position="68"/>
    </location>
</feature>
<name>C5C303_BEUC1</name>
<evidence type="ECO:0000256" key="1">
    <source>
        <dbReference type="SAM" id="Phobius"/>
    </source>
</evidence>
<evidence type="ECO:0000313" key="2">
    <source>
        <dbReference type="EMBL" id="ACQ81847.1"/>
    </source>
</evidence>
<dbReference type="HOGENOM" id="CLU_2354141_0_0_11"/>